<reference evidence="2" key="1">
    <citation type="journal article" date="2014" name="Insect Biochem. Mol. Biol.">
        <title>An insight into the sialome of the frog biting fly, Corethrella appendiculata.</title>
        <authorList>
            <person name="Ribeiro J.M.C."/>
            <person name="Chagas A.C."/>
            <person name="Pham V.M."/>
            <person name="Lounibos L.P."/>
            <person name="Calvo E."/>
        </authorList>
    </citation>
    <scope>NUCLEOTIDE SEQUENCE</scope>
    <source>
        <tissue evidence="2">Salivary glands</tissue>
    </source>
</reference>
<feature type="non-terminal residue" evidence="2">
    <location>
        <position position="1"/>
    </location>
</feature>
<proteinExistence type="evidence at transcript level"/>
<dbReference type="SUPFAM" id="SSF56672">
    <property type="entry name" value="DNA/RNA polymerases"/>
    <property type="match status" value="1"/>
</dbReference>
<dbReference type="InterPro" id="IPR036691">
    <property type="entry name" value="Endo/exonu/phosph_ase_sf"/>
</dbReference>
<evidence type="ECO:0000259" key="1">
    <source>
        <dbReference type="PROSITE" id="PS50878"/>
    </source>
</evidence>
<dbReference type="EMBL" id="GANO01004336">
    <property type="protein sequence ID" value="JAB55535.1"/>
    <property type="molecule type" value="mRNA"/>
</dbReference>
<dbReference type="CDD" id="cd01650">
    <property type="entry name" value="RT_nLTR_like"/>
    <property type="match status" value="1"/>
</dbReference>
<dbReference type="InterPro" id="IPR043502">
    <property type="entry name" value="DNA/RNA_pol_sf"/>
</dbReference>
<feature type="domain" description="Reverse transcriptase" evidence="1">
    <location>
        <begin position="393"/>
        <end position="663"/>
    </location>
</feature>
<dbReference type="PANTHER" id="PTHR33332">
    <property type="entry name" value="REVERSE TRANSCRIPTASE DOMAIN-CONTAINING PROTEIN"/>
    <property type="match status" value="1"/>
</dbReference>
<evidence type="ECO:0000313" key="2">
    <source>
        <dbReference type="EMBL" id="JAB55535.1"/>
    </source>
</evidence>
<accession>U5EQD5</accession>
<dbReference type="InterPro" id="IPR000477">
    <property type="entry name" value="RT_dom"/>
</dbReference>
<dbReference type="GO" id="GO:0071897">
    <property type="term" value="P:DNA biosynthetic process"/>
    <property type="evidence" value="ECO:0007669"/>
    <property type="project" value="UniProtKB-ARBA"/>
</dbReference>
<sequence length="852" mass="98591">ITSYEKDKSEVENSSFLTIFLSQLNLHITSVYKDHEADPNLFLNHLELQMAKFPKSVFAGDFNYNLLNSNDSNVNNYMQTIYCAGFTFLNSLDSRFHTRSSNSIRTTIDHIFTDCFDYDYNMIYSNRTLADHKSIFLSVNQNIKANSKKHNKTVIDYDSIKNSNSFSLSSFQNIADFDSLTNFCSNVVKNNTKTFTIRKNHSQNKPWMNERLKKVQKIHNKYKKYKSRYPDNRYINEQFLYYKNLLEETLSNSKTSYYDQLFQSCIGDIRKTWTLVNEAVFRKFKSNCLPTFLASSGNPINTQITINQFNQFFVNIALELQSSIQHQHSRLNTLQLSQISTPFTFSNTNSEEIINIFKSLNKRSSNGFDNVSTRFCNEHILALAPKIAQLINQCFRSGIFPNSLKLAKVTPIYKSGDKFNFSNYRPISVLPSLSKPFERLMEKQLRTHLSSISYIHPNQFGFIENSCTLTAASNFITQVQDALDKKYFVATLTIDLSKAFDCVIHEKLVDDLRDAGVSGSSLNLLKSFLFDRKQAVSTGDYVSETKTIPRGVPQGSILAPLLFLIYINFIFKLNLYGIVQMYADDAILFYKAKTIQDLLRMIKLDLLKLKNELARKGLLLNFEKTFFMIFDTPQQNNNVNLSLKVNNTPIENVSVIKYLGLYIDSKLKWNHHIDHVKSKILPVIFMLRKSRSLITESCAWSIYHAHILSHIKYLNAIWNTANITKLNELQRLQNRAIKIIKQLPVLTPSASLYSQNILPITKLSSFETLFFVFKVKNNIIKHNYNLSQRSDIHSYPTRQANDFFIDRHFSSLGWKSILKSGLSKFNSLPDEIKNEQSISRFKFLLSEHVFRN</sequence>
<dbReference type="AlphaFoldDB" id="U5EQD5"/>
<dbReference type="Pfam" id="PF00078">
    <property type="entry name" value="RVT_1"/>
    <property type="match status" value="1"/>
</dbReference>
<protein>
    <recommendedName>
        <fullName evidence="1">Reverse transcriptase domain-containing protein</fullName>
    </recommendedName>
</protein>
<dbReference type="SUPFAM" id="SSF56219">
    <property type="entry name" value="DNase I-like"/>
    <property type="match status" value="1"/>
</dbReference>
<name>U5EQD5_9DIPT</name>
<dbReference type="PROSITE" id="PS50878">
    <property type="entry name" value="RT_POL"/>
    <property type="match status" value="1"/>
</dbReference>
<feature type="non-terminal residue" evidence="2">
    <location>
        <position position="852"/>
    </location>
</feature>
<organism evidence="2">
    <name type="scientific">Corethrella appendiculata</name>
    <dbReference type="NCBI Taxonomy" id="1370023"/>
    <lineage>
        <taxon>Eukaryota</taxon>
        <taxon>Metazoa</taxon>
        <taxon>Ecdysozoa</taxon>
        <taxon>Arthropoda</taxon>
        <taxon>Hexapoda</taxon>
        <taxon>Insecta</taxon>
        <taxon>Pterygota</taxon>
        <taxon>Neoptera</taxon>
        <taxon>Endopterygota</taxon>
        <taxon>Diptera</taxon>
        <taxon>Nematocera</taxon>
        <taxon>Culicoidea</taxon>
        <taxon>Chaoboridae</taxon>
        <taxon>Corethrella</taxon>
    </lineage>
</organism>